<dbReference type="PROSITE" id="PS51192">
    <property type="entry name" value="HELICASE_ATP_BIND_1"/>
    <property type="match status" value="1"/>
</dbReference>
<comment type="catalytic activity">
    <reaction evidence="9">
        <text>Couples ATP hydrolysis with the unwinding of duplex DNA by translocating in the 3'-5' direction.</text>
        <dbReference type="EC" id="5.6.2.4"/>
    </reaction>
</comment>
<feature type="domain" description="Helicase C-terminal" evidence="15">
    <location>
        <begin position="223"/>
        <end position="368"/>
    </location>
</feature>
<evidence type="ECO:0000259" key="14">
    <source>
        <dbReference type="PROSITE" id="PS51192"/>
    </source>
</evidence>
<dbReference type="SMART" id="SM00487">
    <property type="entry name" value="DEXDc"/>
    <property type="match status" value="1"/>
</dbReference>
<dbReference type="Pfam" id="PF00270">
    <property type="entry name" value="DEAD"/>
    <property type="match status" value="1"/>
</dbReference>
<keyword evidence="3" id="KW-0547">Nucleotide-binding</keyword>
<dbReference type="Gene3D" id="3.40.50.300">
    <property type="entry name" value="P-loop containing nucleotide triphosphate hydrolases"/>
    <property type="match status" value="2"/>
</dbReference>
<evidence type="ECO:0000256" key="1">
    <source>
        <dbReference type="ARBA" id="ARBA00005446"/>
    </source>
</evidence>
<evidence type="ECO:0000256" key="2">
    <source>
        <dbReference type="ARBA" id="ARBA00022723"/>
    </source>
</evidence>
<dbReference type="CDD" id="cd17920">
    <property type="entry name" value="DEXHc_RecQ"/>
    <property type="match status" value="1"/>
</dbReference>
<dbReference type="InterPro" id="IPR002464">
    <property type="entry name" value="DNA/RNA_helicase_DEAH_CS"/>
</dbReference>
<dbReference type="PANTHER" id="PTHR13710:SF105">
    <property type="entry name" value="ATP-DEPENDENT DNA HELICASE Q1"/>
    <property type="match status" value="1"/>
</dbReference>
<keyword evidence="8" id="KW-0413">Isomerase</keyword>
<dbReference type="PANTHER" id="PTHR13710">
    <property type="entry name" value="DNA HELICASE RECQ FAMILY MEMBER"/>
    <property type="match status" value="1"/>
</dbReference>
<dbReference type="Proteomes" id="UP001500622">
    <property type="component" value="Unassembled WGS sequence"/>
</dbReference>
<dbReference type="RefSeq" id="WP_345217691.1">
    <property type="nucleotide sequence ID" value="NZ_BAABGN010000013.1"/>
</dbReference>
<evidence type="ECO:0000256" key="6">
    <source>
        <dbReference type="ARBA" id="ARBA00022840"/>
    </source>
</evidence>
<dbReference type="PROSITE" id="PS51194">
    <property type="entry name" value="HELICASE_CTER"/>
    <property type="match status" value="1"/>
</dbReference>
<dbReference type="EC" id="5.6.2.4" evidence="10"/>
<keyword evidence="5 16" id="KW-0347">Helicase</keyword>
<evidence type="ECO:0000313" key="16">
    <source>
        <dbReference type="EMBL" id="GAA4430436.1"/>
    </source>
</evidence>
<feature type="compositionally biased region" description="Basic and acidic residues" evidence="13">
    <location>
        <begin position="543"/>
        <end position="559"/>
    </location>
</feature>
<evidence type="ECO:0000256" key="8">
    <source>
        <dbReference type="ARBA" id="ARBA00023235"/>
    </source>
</evidence>
<dbReference type="PROSITE" id="PS00690">
    <property type="entry name" value="DEAH_ATP_HELICASE"/>
    <property type="match status" value="1"/>
</dbReference>
<keyword evidence="17" id="KW-1185">Reference proteome</keyword>
<keyword evidence="4" id="KW-0378">Hydrolase</keyword>
<dbReference type="InterPro" id="IPR004589">
    <property type="entry name" value="DNA_helicase_ATP-dep_RecQ"/>
</dbReference>
<keyword evidence="6" id="KW-0067">ATP-binding</keyword>
<protein>
    <recommendedName>
        <fullName evidence="11">ATP-dependent DNA helicase RecQ</fullName>
        <ecNumber evidence="10">5.6.2.4</ecNumber>
    </recommendedName>
    <alternativeName>
        <fullName evidence="12">DNA 3'-5' helicase RecQ</fullName>
    </alternativeName>
</protein>
<dbReference type="Gene3D" id="1.10.10.10">
    <property type="entry name" value="Winged helix-like DNA-binding domain superfamily/Winged helix DNA-binding domain"/>
    <property type="match status" value="1"/>
</dbReference>
<name>A0ABP8LL89_9MICO</name>
<gene>
    <name evidence="16" type="ORF">GCM10023169_33870</name>
</gene>
<evidence type="ECO:0000256" key="11">
    <source>
        <dbReference type="ARBA" id="ARBA00044535"/>
    </source>
</evidence>
<feature type="region of interest" description="Disordered" evidence="13">
    <location>
        <begin position="483"/>
        <end position="562"/>
    </location>
</feature>
<keyword evidence="2" id="KW-0479">Metal-binding</keyword>
<dbReference type="EMBL" id="BAABGN010000013">
    <property type="protein sequence ID" value="GAA4430436.1"/>
    <property type="molecule type" value="Genomic_DNA"/>
</dbReference>
<dbReference type="NCBIfam" id="TIGR00614">
    <property type="entry name" value="recQ_fam"/>
    <property type="match status" value="1"/>
</dbReference>
<feature type="compositionally biased region" description="Low complexity" evidence="13">
    <location>
        <begin position="483"/>
        <end position="507"/>
    </location>
</feature>
<proteinExistence type="inferred from homology"/>
<dbReference type="InterPro" id="IPR032284">
    <property type="entry name" value="RecQ_Zn-bd"/>
</dbReference>
<dbReference type="Pfam" id="PF16124">
    <property type="entry name" value="RecQ_Zn_bind"/>
    <property type="match status" value="1"/>
</dbReference>
<evidence type="ECO:0000313" key="17">
    <source>
        <dbReference type="Proteomes" id="UP001500622"/>
    </source>
</evidence>
<evidence type="ECO:0000256" key="3">
    <source>
        <dbReference type="ARBA" id="ARBA00022741"/>
    </source>
</evidence>
<evidence type="ECO:0000256" key="7">
    <source>
        <dbReference type="ARBA" id="ARBA00023125"/>
    </source>
</evidence>
<evidence type="ECO:0000256" key="12">
    <source>
        <dbReference type="ARBA" id="ARBA00044550"/>
    </source>
</evidence>
<keyword evidence="7" id="KW-0238">DNA-binding</keyword>
<dbReference type="InterPro" id="IPR001650">
    <property type="entry name" value="Helicase_C-like"/>
</dbReference>
<evidence type="ECO:0000256" key="4">
    <source>
        <dbReference type="ARBA" id="ARBA00022801"/>
    </source>
</evidence>
<evidence type="ECO:0000256" key="9">
    <source>
        <dbReference type="ARBA" id="ARBA00034617"/>
    </source>
</evidence>
<feature type="compositionally biased region" description="Polar residues" evidence="13">
    <location>
        <begin position="524"/>
        <end position="538"/>
    </location>
</feature>
<evidence type="ECO:0000256" key="10">
    <source>
        <dbReference type="ARBA" id="ARBA00034808"/>
    </source>
</evidence>
<evidence type="ECO:0000256" key="13">
    <source>
        <dbReference type="SAM" id="MobiDB-lite"/>
    </source>
</evidence>
<organism evidence="16 17">
    <name type="scientific">Georgenia halophila</name>
    <dbReference type="NCBI Taxonomy" id="620889"/>
    <lineage>
        <taxon>Bacteria</taxon>
        <taxon>Bacillati</taxon>
        <taxon>Actinomycetota</taxon>
        <taxon>Actinomycetes</taxon>
        <taxon>Micrococcales</taxon>
        <taxon>Bogoriellaceae</taxon>
        <taxon>Georgenia</taxon>
    </lineage>
</organism>
<comment type="caution">
    <text evidence="16">The sequence shown here is derived from an EMBL/GenBank/DDBJ whole genome shotgun (WGS) entry which is preliminary data.</text>
</comment>
<feature type="domain" description="Helicase ATP-binding" evidence="14">
    <location>
        <begin position="27"/>
        <end position="196"/>
    </location>
</feature>
<accession>A0ABP8LL89</accession>
<dbReference type="InterPro" id="IPR036388">
    <property type="entry name" value="WH-like_DNA-bd_sf"/>
</dbReference>
<dbReference type="InterPro" id="IPR027417">
    <property type="entry name" value="P-loop_NTPase"/>
</dbReference>
<evidence type="ECO:0000259" key="15">
    <source>
        <dbReference type="PROSITE" id="PS51194"/>
    </source>
</evidence>
<dbReference type="InterPro" id="IPR011545">
    <property type="entry name" value="DEAD/DEAH_box_helicase_dom"/>
</dbReference>
<sequence>MSAARLRDVARDAFGWAKLRPGQEEAMLAASEGRDVLAVMPTGYGKSAIYQVPAVVRGGPTVVVSPLISLQTDQVTGLKAADAPEAVAVNSAHDTAENTQAWRSIEQEGAEFLFLSPEQLAKDEVVEKVRQLRPSLFVVDEAHCISSWGHDFRPDYLMLGSVRERLGGPVAVALTAIAATPVQTEIVERLGMRDPLVVSRGFDRPNLELSVVRHRDAEAKWRAVIGGVRELRGPGLVYVSTRKDTERYADELTAGGRAVAAYHAGLPARFREEVHHAFLDGDLDVVVATSAFGMGIDKPDVRFVVHVDAPGSLDSYYQEIGRAGRDGDPAAVVLHYRPQDLGLRRFFASGSVDEDAVRAVLTAVRRARAPIRIRALRERTGLAARKVTGTVNLLQEAGAVRRTSKGVVAEGTAQPRRVVADVVELSESRERIERSRVDMMRGYAEARGCRRQFLLGYLGEPHPGSCGACDICLGDGDPDLGPTATPATPAAADTAASGSAPTATSPPAVVPPAGPGTAAREPASATSSGSAAENADSNEGTDGTDRSDGTDRYGQRVEDPFPLQAAVTHREWGDGVVMSHEGRDRITIFFDREGYKTLSRRLIADQGLLRRTGSGTS</sequence>
<dbReference type="InterPro" id="IPR014001">
    <property type="entry name" value="Helicase_ATP-bd"/>
</dbReference>
<reference evidence="17" key="1">
    <citation type="journal article" date="2019" name="Int. J. Syst. Evol. Microbiol.">
        <title>The Global Catalogue of Microorganisms (GCM) 10K type strain sequencing project: providing services to taxonomists for standard genome sequencing and annotation.</title>
        <authorList>
            <consortium name="The Broad Institute Genomics Platform"/>
            <consortium name="The Broad Institute Genome Sequencing Center for Infectious Disease"/>
            <person name="Wu L."/>
            <person name="Ma J."/>
        </authorList>
    </citation>
    <scope>NUCLEOTIDE SEQUENCE [LARGE SCALE GENOMIC DNA]</scope>
    <source>
        <strain evidence="17">JCM 17810</strain>
    </source>
</reference>
<dbReference type="SMART" id="SM00490">
    <property type="entry name" value="HELICc"/>
    <property type="match status" value="1"/>
</dbReference>
<comment type="similarity">
    <text evidence="1">Belongs to the helicase family. RecQ subfamily.</text>
</comment>
<dbReference type="SUPFAM" id="SSF52540">
    <property type="entry name" value="P-loop containing nucleoside triphosphate hydrolases"/>
    <property type="match status" value="1"/>
</dbReference>
<dbReference type="Pfam" id="PF00271">
    <property type="entry name" value="Helicase_C"/>
    <property type="match status" value="1"/>
</dbReference>
<dbReference type="GO" id="GO:0004386">
    <property type="term" value="F:helicase activity"/>
    <property type="evidence" value="ECO:0007669"/>
    <property type="project" value="UniProtKB-KW"/>
</dbReference>
<evidence type="ECO:0000256" key="5">
    <source>
        <dbReference type="ARBA" id="ARBA00022806"/>
    </source>
</evidence>